<reference evidence="2 3" key="1">
    <citation type="journal article" date="2021" name="Elife">
        <title>Chloroplast acquisition without the gene transfer in kleptoplastic sea slugs, Plakobranchus ocellatus.</title>
        <authorList>
            <person name="Maeda T."/>
            <person name="Takahashi S."/>
            <person name="Yoshida T."/>
            <person name="Shimamura S."/>
            <person name="Takaki Y."/>
            <person name="Nagai Y."/>
            <person name="Toyoda A."/>
            <person name="Suzuki Y."/>
            <person name="Arimoto A."/>
            <person name="Ishii H."/>
            <person name="Satoh N."/>
            <person name="Nishiyama T."/>
            <person name="Hasebe M."/>
            <person name="Maruyama T."/>
            <person name="Minagawa J."/>
            <person name="Obokata J."/>
            <person name="Shigenobu S."/>
        </authorList>
    </citation>
    <scope>NUCLEOTIDE SEQUENCE [LARGE SCALE GENOMIC DNA]</scope>
</reference>
<proteinExistence type="predicted"/>
<accession>A0AAV4DSI8</accession>
<evidence type="ECO:0000256" key="1">
    <source>
        <dbReference type="SAM" id="SignalP"/>
    </source>
</evidence>
<sequence>MKVFVALVAICFFAVYAKGQIAASNPGEEQELKKLAKSLKEDHLTQDVIDDLDKAEDFVRNVDVGKLEQLREIINIKIDEAVHKLESMDRDDIPVYIINGLKNLRDAFVSDKNYEHLKKFLEDSSMAALKDDMDQYKSMSDEELHDTIEKEAQQLKDYFNTGFDEIENKPGEVIDALENLKRTILSYMQD</sequence>
<comment type="caution">
    <text evidence="2">The sequence shown here is derived from an EMBL/GenBank/DDBJ whole genome shotgun (WGS) entry which is preliminary data.</text>
</comment>
<feature type="signal peptide" evidence="1">
    <location>
        <begin position="1"/>
        <end position="19"/>
    </location>
</feature>
<evidence type="ECO:0000313" key="3">
    <source>
        <dbReference type="Proteomes" id="UP000735302"/>
    </source>
</evidence>
<dbReference type="AlphaFoldDB" id="A0AAV4DSI8"/>
<organism evidence="2 3">
    <name type="scientific">Plakobranchus ocellatus</name>
    <dbReference type="NCBI Taxonomy" id="259542"/>
    <lineage>
        <taxon>Eukaryota</taxon>
        <taxon>Metazoa</taxon>
        <taxon>Spiralia</taxon>
        <taxon>Lophotrochozoa</taxon>
        <taxon>Mollusca</taxon>
        <taxon>Gastropoda</taxon>
        <taxon>Heterobranchia</taxon>
        <taxon>Euthyneura</taxon>
        <taxon>Panpulmonata</taxon>
        <taxon>Sacoglossa</taxon>
        <taxon>Placobranchoidea</taxon>
        <taxon>Plakobranchidae</taxon>
        <taxon>Plakobranchus</taxon>
    </lineage>
</organism>
<keyword evidence="3" id="KW-1185">Reference proteome</keyword>
<protein>
    <submittedName>
        <fullName evidence="2">Uncharacterized protein</fullName>
    </submittedName>
</protein>
<feature type="chain" id="PRO_5044022476" evidence="1">
    <location>
        <begin position="20"/>
        <end position="190"/>
    </location>
</feature>
<dbReference type="Proteomes" id="UP000735302">
    <property type="component" value="Unassembled WGS sequence"/>
</dbReference>
<evidence type="ECO:0000313" key="2">
    <source>
        <dbReference type="EMBL" id="GFO47048.1"/>
    </source>
</evidence>
<gene>
    <name evidence="2" type="ORF">PoB_007355300</name>
</gene>
<keyword evidence="1" id="KW-0732">Signal</keyword>
<name>A0AAV4DSI8_9GAST</name>
<dbReference type="EMBL" id="BLXT01008249">
    <property type="protein sequence ID" value="GFO47048.1"/>
    <property type="molecule type" value="Genomic_DNA"/>
</dbReference>